<dbReference type="Pfam" id="PF13424">
    <property type="entry name" value="TPR_12"/>
    <property type="match status" value="1"/>
</dbReference>
<feature type="non-terminal residue" evidence="1">
    <location>
        <position position="1"/>
    </location>
</feature>
<dbReference type="InterPro" id="IPR011990">
    <property type="entry name" value="TPR-like_helical_dom_sf"/>
</dbReference>
<dbReference type="SUPFAM" id="SSF52540">
    <property type="entry name" value="P-loop containing nucleoside triphosphate hydrolases"/>
    <property type="match status" value="1"/>
</dbReference>
<keyword evidence="2" id="KW-1185">Reference proteome</keyword>
<organism evidence="1 2">
    <name type="scientific">Mycena maculata</name>
    <dbReference type="NCBI Taxonomy" id="230809"/>
    <lineage>
        <taxon>Eukaryota</taxon>
        <taxon>Fungi</taxon>
        <taxon>Dikarya</taxon>
        <taxon>Basidiomycota</taxon>
        <taxon>Agaricomycotina</taxon>
        <taxon>Agaricomycetes</taxon>
        <taxon>Agaricomycetidae</taxon>
        <taxon>Agaricales</taxon>
        <taxon>Marasmiineae</taxon>
        <taxon>Mycenaceae</taxon>
        <taxon>Mycena</taxon>
    </lineage>
</organism>
<accession>A0AAD7HBT5</accession>
<dbReference type="InterPro" id="IPR053137">
    <property type="entry name" value="NLR-like"/>
</dbReference>
<gene>
    <name evidence="1" type="ORF">DFH07DRAFT_762211</name>
</gene>
<sequence>LLYGLGGAGKTQIALKYIEESASHFSDIMRIDTSTQQTIDAGLKHIAVMKTVGNGPQDGLQWLNRAQAPWMLLPDNADDPKINMNSFLPQCKHGNIVITSRNYELHIYAGSTSSVSDMEESDAVELLLKSARVEATPGKQELAVEIVKTLCYFPLAIIQAGAFIAKSVPMDLYLEIYARNRAQLLSERPSQSHDDYAWTVYTTWQISFKQLSEGPKALLQLCSFLHHQGISEKIFRDAWRFQVLVSHSAKSYPHGKELQQLFVFIARLLGPTGVWDSFHFMELTDELRSYSLINLNIETGIFSIHPLVHSWSQTTLVDPEVYHAAVVSLVGMSIASTPNEDLTLDSLLLLPHVESLLQGRTHVMPDFGLQFGIIYQSSAQPKKARDLYIETLENQRKVLGDDHPITFITMHNLAWVYHELGQWDEAKTLEVVTLEKRKKVLGDNDPYTLGTMGQLAATYNSLNI</sequence>
<name>A0AAD7HBT5_9AGAR</name>
<dbReference type="Proteomes" id="UP001215280">
    <property type="component" value="Unassembled WGS sequence"/>
</dbReference>
<proteinExistence type="predicted"/>
<dbReference type="SUPFAM" id="SSF48452">
    <property type="entry name" value="TPR-like"/>
    <property type="match status" value="1"/>
</dbReference>
<reference evidence="1" key="1">
    <citation type="submission" date="2023-03" db="EMBL/GenBank/DDBJ databases">
        <title>Massive genome expansion in bonnet fungi (Mycena s.s.) driven by repeated elements and novel gene families across ecological guilds.</title>
        <authorList>
            <consortium name="Lawrence Berkeley National Laboratory"/>
            <person name="Harder C.B."/>
            <person name="Miyauchi S."/>
            <person name="Viragh M."/>
            <person name="Kuo A."/>
            <person name="Thoen E."/>
            <person name="Andreopoulos B."/>
            <person name="Lu D."/>
            <person name="Skrede I."/>
            <person name="Drula E."/>
            <person name="Henrissat B."/>
            <person name="Morin E."/>
            <person name="Kohler A."/>
            <person name="Barry K."/>
            <person name="LaButti K."/>
            <person name="Morin E."/>
            <person name="Salamov A."/>
            <person name="Lipzen A."/>
            <person name="Mereny Z."/>
            <person name="Hegedus B."/>
            <person name="Baldrian P."/>
            <person name="Stursova M."/>
            <person name="Weitz H."/>
            <person name="Taylor A."/>
            <person name="Grigoriev I.V."/>
            <person name="Nagy L.G."/>
            <person name="Martin F."/>
            <person name="Kauserud H."/>
        </authorList>
    </citation>
    <scope>NUCLEOTIDE SEQUENCE</scope>
    <source>
        <strain evidence="1">CBHHK188m</strain>
    </source>
</reference>
<comment type="caution">
    <text evidence="1">The sequence shown here is derived from an EMBL/GenBank/DDBJ whole genome shotgun (WGS) entry which is preliminary data.</text>
</comment>
<dbReference type="Gene3D" id="3.40.50.300">
    <property type="entry name" value="P-loop containing nucleotide triphosphate hydrolases"/>
    <property type="match status" value="1"/>
</dbReference>
<dbReference type="Gene3D" id="1.25.40.10">
    <property type="entry name" value="Tetratricopeptide repeat domain"/>
    <property type="match status" value="1"/>
</dbReference>
<dbReference type="AlphaFoldDB" id="A0AAD7HBT5"/>
<dbReference type="InterPro" id="IPR027417">
    <property type="entry name" value="P-loop_NTPase"/>
</dbReference>
<evidence type="ECO:0000313" key="1">
    <source>
        <dbReference type="EMBL" id="KAJ7716904.1"/>
    </source>
</evidence>
<evidence type="ECO:0000313" key="2">
    <source>
        <dbReference type="Proteomes" id="UP001215280"/>
    </source>
</evidence>
<protein>
    <submittedName>
        <fullName evidence="1">Uncharacterized protein</fullName>
    </submittedName>
</protein>
<dbReference type="PANTHER" id="PTHR46082">
    <property type="entry name" value="ATP/GTP-BINDING PROTEIN-RELATED"/>
    <property type="match status" value="1"/>
</dbReference>
<dbReference type="PANTHER" id="PTHR46082:SF6">
    <property type="entry name" value="AAA+ ATPASE DOMAIN-CONTAINING PROTEIN-RELATED"/>
    <property type="match status" value="1"/>
</dbReference>
<dbReference type="EMBL" id="JARJLG010000326">
    <property type="protein sequence ID" value="KAJ7716904.1"/>
    <property type="molecule type" value="Genomic_DNA"/>
</dbReference>